<dbReference type="EMBL" id="JBAPLV010000023">
    <property type="protein sequence ID" value="MEI4280413.1"/>
    <property type="molecule type" value="Genomic_DNA"/>
</dbReference>
<evidence type="ECO:0000313" key="2">
    <source>
        <dbReference type="Proteomes" id="UP001373496"/>
    </source>
</evidence>
<accession>A0ABU8E9V4</accession>
<sequence>MSTAEDGRRRAEQYLRLVAAGEQSAADELLAGVTDLAELTYLGAAFTAISRSGARTLSPAHRAQATGRHMRLTALRDSAKRDPAALRTWLAALAGEAVFVRGMLDVAAARAAQDGPVSGAG</sequence>
<evidence type="ECO:0000313" key="1">
    <source>
        <dbReference type="EMBL" id="MEI4280413.1"/>
    </source>
</evidence>
<reference evidence="1 2" key="1">
    <citation type="submission" date="2024-03" db="EMBL/GenBank/DDBJ databases">
        <title>Draft genome sequence of Klenkia terrae.</title>
        <authorList>
            <person name="Duangmal K."/>
            <person name="Chantavorakit T."/>
        </authorList>
    </citation>
    <scope>NUCLEOTIDE SEQUENCE [LARGE SCALE GENOMIC DNA]</scope>
    <source>
        <strain evidence="1 2">JCM 17786</strain>
    </source>
</reference>
<proteinExistence type="predicted"/>
<gene>
    <name evidence="1" type="ORF">UXQ13_18215</name>
</gene>
<name>A0ABU8E9V4_9ACTN</name>
<protein>
    <submittedName>
        <fullName evidence="1">Uncharacterized protein</fullName>
    </submittedName>
</protein>
<organism evidence="1 2">
    <name type="scientific">Klenkia terrae</name>
    <dbReference type="NCBI Taxonomy" id="1052259"/>
    <lineage>
        <taxon>Bacteria</taxon>
        <taxon>Bacillati</taxon>
        <taxon>Actinomycetota</taxon>
        <taxon>Actinomycetes</taxon>
        <taxon>Geodermatophilales</taxon>
        <taxon>Geodermatophilaceae</taxon>
        <taxon>Klenkia</taxon>
    </lineage>
</organism>
<comment type="caution">
    <text evidence="1">The sequence shown here is derived from an EMBL/GenBank/DDBJ whole genome shotgun (WGS) entry which is preliminary data.</text>
</comment>
<dbReference type="RefSeq" id="WP_336392663.1">
    <property type="nucleotide sequence ID" value="NZ_JBAPLV010000023.1"/>
</dbReference>
<dbReference type="Proteomes" id="UP001373496">
    <property type="component" value="Unassembled WGS sequence"/>
</dbReference>
<keyword evidence="2" id="KW-1185">Reference proteome</keyword>